<dbReference type="STRING" id="1941349.STSP1_00423"/>
<evidence type="ECO:0000256" key="1">
    <source>
        <dbReference type="SAM" id="Phobius"/>
    </source>
</evidence>
<dbReference type="RefSeq" id="WP_085754767.1">
    <property type="nucleotide sequence ID" value="NZ_CP021023.1"/>
</dbReference>
<sequence length="293" mass="32332">MSEIQKLITQYVDGCVSAQQAAELEEIMSRSPEIRRKVREQQKIREILSEAGEFAPSKDMHTLVQNKLAARRKKKRVYLFRTVGSAAALLAFAAVITVIWGSFNINERPKQAPAKIAARSLSVDRITQNPVSPLMNDCMLSCRVVLGGDNSELSKKLLTQILYNRSLLASADSKKGRVRFDSHLQALSLVLSDLSRVSDSNCRLTIKNFSTGDQIVLENAAFNQAAEILNEASWNKALNLAKTFDIQNSFRLPSAETIEPSMGFIEPSIASSKPKKQSNGQGSVSVCIEFKGI</sequence>
<evidence type="ECO:0000313" key="3">
    <source>
        <dbReference type="Proteomes" id="UP000193334"/>
    </source>
</evidence>
<protein>
    <submittedName>
        <fullName evidence="2">Putative transmembrane transcriptional regulator (Anti-sigma factor)</fullName>
    </submittedName>
</protein>
<gene>
    <name evidence="2" type="ORF">STSP1_00423</name>
</gene>
<dbReference type="AlphaFoldDB" id="A0A1W6LJY3"/>
<dbReference type="KEGG" id="pbp:STSP1_00423"/>
<dbReference type="Proteomes" id="UP000193334">
    <property type="component" value="Chromosome"/>
</dbReference>
<dbReference type="EMBL" id="CP021023">
    <property type="protein sequence ID" value="ARN56053.1"/>
    <property type="molecule type" value="Genomic_DNA"/>
</dbReference>
<organism evidence="2 3">
    <name type="scientific">Sedimentisphaera salicampi</name>
    <dbReference type="NCBI Taxonomy" id="1941349"/>
    <lineage>
        <taxon>Bacteria</taxon>
        <taxon>Pseudomonadati</taxon>
        <taxon>Planctomycetota</taxon>
        <taxon>Phycisphaerae</taxon>
        <taxon>Sedimentisphaerales</taxon>
        <taxon>Sedimentisphaeraceae</taxon>
        <taxon>Sedimentisphaera</taxon>
    </lineage>
</organism>
<accession>A0A1W6LJY3</accession>
<evidence type="ECO:0000313" key="2">
    <source>
        <dbReference type="EMBL" id="ARN56053.1"/>
    </source>
</evidence>
<keyword evidence="3" id="KW-1185">Reference proteome</keyword>
<reference evidence="3" key="1">
    <citation type="submission" date="2017-04" db="EMBL/GenBank/DDBJ databases">
        <title>Comparative genomics and description of representatives of a novel lineage of planctomycetes thriving in anoxic sediments.</title>
        <authorList>
            <person name="Spring S."/>
            <person name="Bunk B."/>
            <person name="Sproer C."/>
        </authorList>
    </citation>
    <scope>NUCLEOTIDE SEQUENCE [LARGE SCALE GENOMIC DNA]</scope>
    <source>
        <strain evidence="3">ST-PulAB-D4</strain>
    </source>
</reference>
<feature type="transmembrane region" description="Helical" evidence="1">
    <location>
        <begin position="78"/>
        <end position="103"/>
    </location>
</feature>
<proteinExistence type="predicted"/>
<keyword evidence="1" id="KW-0472">Membrane</keyword>
<keyword evidence="1" id="KW-1133">Transmembrane helix</keyword>
<keyword evidence="1 2" id="KW-0812">Transmembrane</keyword>
<name>A0A1W6LJY3_9BACT</name>